<name>A0ABR1M7H1_9PEZI</name>
<evidence type="ECO:0000256" key="5">
    <source>
        <dbReference type="ARBA" id="ARBA00023054"/>
    </source>
</evidence>
<dbReference type="PROSITE" id="PS50245">
    <property type="entry name" value="CAP_GLY_2"/>
    <property type="match status" value="1"/>
</dbReference>
<feature type="compositionally biased region" description="Basic and acidic residues" evidence="8">
    <location>
        <begin position="503"/>
        <end position="514"/>
    </location>
</feature>
<keyword evidence="5 7" id="KW-0175">Coiled coil</keyword>
<feature type="coiled-coil region" evidence="7">
    <location>
        <begin position="339"/>
        <end position="429"/>
    </location>
</feature>
<dbReference type="Gene3D" id="1.20.5.1700">
    <property type="match status" value="1"/>
</dbReference>
<dbReference type="SUPFAM" id="SSF74924">
    <property type="entry name" value="Cap-Gly domain"/>
    <property type="match status" value="1"/>
</dbReference>
<dbReference type="Pfam" id="PF16641">
    <property type="entry name" value="CLIP1_ZNF"/>
    <property type="match status" value="2"/>
</dbReference>
<feature type="region of interest" description="Disordered" evidence="8">
    <location>
        <begin position="89"/>
        <end position="243"/>
    </location>
</feature>
<keyword evidence="2" id="KW-0963">Cytoplasm</keyword>
<evidence type="ECO:0000256" key="6">
    <source>
        <dbReference type="ARBA" id="ARBA00023212"/>
    </source>
</evidence>
<reference evidence="10 11" key="1">
    <citation type="submission" date="2024-04" db="EMBL/GenBank/DDBJ databases">
        <title>Phyllosticta paracitricarpa is synonymous to the EU quarantine fungus P. citricarpa based on phylogenomic analyses.</title>
        <authorList>
            <consortium name="Lawrence Berkeley National Laboratory"/>
            <person name="Van ingen-buijs V.A."/>
            <person name="Van westerhoven A.C."/>
            <person name="Haridas S."/>
            <person name="Skiadas P."/>
            <person name="Martin F."/>
            <person name="Groenewald J.Z."/>
            <person name="Crous P.W."/>
            <person name="Seidl M.F."/>
        </authorList>
    </citation>
    <scope>NUCLEOTIDE SEQUENCE [LARGE SCALE GENOMIC DNA]</scope>
    <source>
        <strain evidence="10 11">CPC 17464</strain>
    </source>
</reference>
<evidence type="ECO:0000256" key="7">
    <source>
        <dbReference type="SAM" id="Coils"/>
    </source>
</evidence>
<dbReference type="InterPro" id="IPR032108">
    <property type="entry name" value="CLIP1_ZNF"/>
</dbReference>
<keyword evidence="4" id="KW-0677">Repeat</keyword>
<feature type="compositionally biased region" description="Pro residues" evidence="8">
    <location>
        <begin position="669"/>
        <end position="684"/>
    </location>
</feature>
<dbReference type="PANTHER" id="PTHR18916">
    <property type="entry name" value="DYNACTIN 1-RELATED MICROTUBULE-BINDING"/>
    <property type="match status" value="1"/>
</dbReference>
<evidence type="ECO:0000313" key="11">
    <source>
        <dbReference type="Proteomes" id="UP001360953"/>
    </source>
</evidence>
<keyword evidence="11" id="KW-1185">Reference proteome</keyword>
<feature type="region of interest" description="Disordered" evidence="8">
    <location>
        <begin position="503"/>
        <end position="593"/>
    </location>
</feature>
<dbReference type="SMART" id="SM01052">
    <property type="entry name" value="CAP_GLY"/>
    <property type="match status" value="1"/>
</dbReference>
<dbReference type="Proteomes" id="UP001360953">
    <property type="component" value="Unassembled WGS sequence"/>
</dbReference>
<evidence type="ECO:0000256" key="3">
    <source>
        <dbReference type="ARBA" id="ARBA00022701"/>
    </source>
</evidence>
<dbReference type="GeneID" id="92029771"/>
<dbReference type="InterPro" id="IPR000938">
    <property type="entry name" value="CAP-Gly_domain"/>
</dbReference>
<feature type="region of interest" description="Disordered" evidence="8">
    <location>
        <begin position="452"/>
        <end position="485"/>
    </location>
</feature>
<comment type="caution">
    <text evidence="10">The sequence shown here is derived from an EMBL/GenBank/DDBJ whole genome shotgun (WGS) entry which is preliminary data.</text>
</comment>
<comment type="subcellular location">
    <subcellularLocation>
        <location evidence="1">Cytoplasm</location>
        <location evidence="1">Cytoskeleton</location>
    </subcellularLocation>
</comment>
<evidence type="ECO:0000256" key="8">
    <source>
        <dbReference type="SAM" id="MobiDB-lite"/>
    </source>
</evidence>
<evidence type="ECO:0000256" key="4">
    <source>
        <dbReference type="ARBA" id="ARBA00022737"/>
    </source>
</evidence>
<feature type="region of interest" description="Disordered" evidence="8">
    <location>
        <begin position="611"/>
        <end position="707"/>
    </location>
</feature>
<keyword evidence="3" id="KW-0493">Microtubule</keyword>
<evidence type="ECO:0000256" key="2">
    <source>
        <dbReference type="ARBA" id="ARBA00022490"/>
    </source>
</evidence>
<feature type="compositionally biased region" description="Polar residues" evidence="8">
    <location>
        <begin position="624"/>
        <end position="638"/>
    </location>
</feature>
<evidence type="ECO:0000313" key="10">
    <source>
        <dbReference type="EMBL" id="KAK7542461.1"/>
    </source>
</evidence>
<gene>
    <name evidence="10" type="ORF">J3D65DRAFT_547665</name>
</gene>
<dbReference type="EMBL" id="JBBPEH010000002">
    <property type="protein sequence ID" value="KAK7542461.1"/>
    <property type="molecule type" value="Genomic_DNA"/>
</dbReference>
<dbReference type="Pfam" id="PF01302">
    <property type="entry name" value="CAP_GLY"/>
    <property type="match status" value="1"/>
</dbReference>
<protein>
    <recommendedName>
        <fullName evidence="9">CAP-Gly domain-containing protein</fullName>
    </recommendedName>
</protein>
<organism evidence="10 11">
    <name type="scientific">Phyllosticta citribraziliensis</name>
    <dbReference type="NCBI Taxonomy" id="989973"/>
    <lineage>
        <taxon>Eukaryota</taxon>
        <taxon>Fungi</taxon>
        <taxon>Dikarya</taxon>
        <taxon>Ascomycota</taxon>
        <taxon>Pezizomycotina</taxon>
        <taxon>Dothideomycetes</taxon>
        <taxon>Dothideomycetes incertae sedis</taxon>
        <taxon>Botryosphaeriales</taxon>
        <taxon>Phyllostictaceae</taxon>
        <taxon>Phyllosticta</taxon>
    </lineage>
</organism>
<feature type="compositionally biased region" description="Polar residues" evidence="8">
    <location>
        <begin position="196"/>
        <end position="213"/>
    </location>
</feature>
<evidence type="ECO:0000259" key="9">
    <source>
        <dbReference type="PROSITE" id="PS50245"/>
    </source>
</evidence>
<dbReference type="Gene3D" id="2.30.30.190">
    <property type="entry name" value="CAP Gly-rich-like domain"/>
    <property type="match status" value="1"/>
</dbReference>
<feature type="compositionally biased region" description="Polar residues" evidence="8">
    <location>
        <begin position="527"/>
        <end position="578"/>
    </location>
</feature>
<dbReference type="PANTHER" id="PTHR18916:SF83">
    <property type="entry name" value="TIP ELONGATION PROTEIN 1"/>
    <property type="match status" value="1"/>
</dbReference>
<dbReference type="RefSeq" id="XP_066658754.1">
    <property type="nucleotide sequence ID" value="XM_066796865.1"/>
</dbReference>
<feature type="compositionally biased region" description="Basic and acidic residues" evidence="8">
    <location>
        <begin position="463"/>
        <end position="485"/>
    </location>
</feature>
<accession>A0ABR1M7H1</accession>
<proteinExistence type="predicted"/>
<evidence type="ECO:0000256" key="1">
    <source>
        <dbReference type="ARBA" id="ARBA00004245"/>
    </source>
</evidence>
<feature type="domain" description="CAP-Gly" evidence="9">
    <location>
        <begin position="34"/>
        <end position="80"/>
    </location>
</feature>
<keyword evidence="6" id="KW-0206">Cytoskeleton</keyword>
<sequence length="731" mass="79761">MSSAANLGGDGQPLAVGDIVDVPGQMHGSVKFIGNVKGKSGTFVGVELSKEYASRGKNDGNVDGTYYFNTSIPGSGIFLPLHRASKRASGTLNSDHLPPTPLTPGFGASERDGPDGSPKTPGRKFSQSVGPGRNSPGKTKRPSLPRPESPYKNKPNLAPTAGRKSSMPRPGGFSQSVGGAPPRFSPSPGPQRMVKTGSQSARKTPSRTGSRATNGHDEDAETESVVTSMSEVSRFASNNQTEQEVIRLQKSLDERDRQLREQASSLAEMESALQEIQNMLPTDMPPPIPEYEDADAQRLRMLLREKNEKIGVLTAEFDMHRADFRSTIDTLEMASSETVRVYEHRIEELMAELNELHERSEDVDSVAEQLKQLEELVQELEEGLEDARRGEAEARAEVEFLRGEVERGRSELRREREKAAAALKGAQAMDSSREVEQRDDEIRGLKAIIHSLSSGGDLQSPGLEKRASVHNEAEMTDLRGQLDRAEREKEELRGLIERKSFREEELERELERMRTQSALTGEAPRVSTASHDNSTPRGSESTVVSWRSQPRNKTQQNLQTSSHGSHNQSSTPRSQRTVAESMDGEDHPESSEGGASELFCEICETPGHDILSCHNESPADLPRSSPSVNHQNRPQSNMHHNELHLTPSHESGDLSNTMRGLNITKASSPKPPTSPAHAPAPGPAPEASLPDPYSTSLVAGSGQKAADPDKWCALCERDGHDATACPFEDML</sequence>
<feature type="compositionally biased region" description="Low complexity" evidence="8">
    <location>
        <begin position="223"/>
        <end position="233"/>
    </location>
</feature>
<dbReference type="InterPro" id="IPR036859">
    <property type="entry name" value="CAP-Gly_dom_sf"/>
</dbReference>